<reference evidence="2" key="1">
    <citation type="submission" date="2018-04" db="EMBL/GenBank/DDBJ databases">
        <authorList>
            <person name="Liu S."/>
            <person name="Wang Z."/>
            <person name="Li J."/>
        </authorList>
    </citation>
    <scope>NUCLEOTIDE SEQUENCE [LARGE SCALE GENOMIC DNA]</scope>
    <source>
        <strain evidence="2">S1194</strain>
    </source>
</reference>
<dbReference type="InterPro" id="IPR021243">
    <property type="entry name" value="DUF2804"/>
</dbReference>
<dbReference type="AlphaFoldDB" id="A0A2U1T2F7"/>
<gene>
    <name evidence="1" type="ORF">DF220_08950</name>
</gene>
<sequence length="335" mass="36937">MVPEREILTPTELCLPNGQLNPDAVGFYRSPLLNTGGIGTGLYGWGRNKRWEYWGVTTPSHILAITVSSLDYAGLHQVWAFDRATGEAVDATEITMPWAGPTLPGTLGAGRTHVRVGDLEITIDEVEGGTRLRGSTPRVSFDVMAHRPEGHEFMGVVVPWSKRLFQYTVKDVARPATGSITIDGVTSTVQQGESWAVLDHGRGRWPYTLTWNWGAASGVVDGRTIGVQLGGKWTAGSGSTENALVIDGRMHKISEELVWDYDQEDWLRPWRITGERADLTFTPFYDRVSTTNFVVIASATHQCFGFYSGWMADGSGERVPVDGVLGWAEHVTNRW</sequence>
<dbReference type="PANTHER" id="PTHR35868">
    <property type="entry name" value="DUF2804 DOMAIN-CONTAINING PROTEIN-RELATED"/>
    <property type="match status" value="1"/>
</dbReference>
<keyword evidence="2" id="KW-1185">Reference proteome</keyword>
<dbReference type="Pfam" id="PF10974">
    <property type="entry name" value="DUF2804"/>
    <property type="match status" value="1"/>
</dbReference>
<dbReference type="PANTHER" id="PTHR35868:SF3">
    <property type="entry name" value="DUF2804 DOMAIN-CONTAINING PROTEIN"/>
    <property type="match status" value="1"/>
</dbReference>
<comment type="caution">
    <text evidence="1">The sequence shown here is derived from an EMBL/GenBank/DDBJ whole genome shotgun (WGS) entry which is preliminary data.</text>
</comment>
<evidence type="ECO:0000313" key="2">
    <source>
        <dbReference type="Proteomes" id="UP000244978"/>
    </source>
</evidence>
<dbReference type="EMBL" id="QEEX01000001">
    <property type="protein sequence ID" value="PWB97943.1"/>
    <property type="molecule type" value="Genomic_DNA"/>
</dbReference>
<name>A0A2U1T2F7_9MICO</name>
<accession>A0A2U1T2F7</accession>
<protein>
    <submittedName>
        <fullName evidence="1">DUF2804 domain-containing protein</fullName>
    </submittedName>
</protein>
<organism evidence="1 2">
    <name type="scientific">Homoserinimonas hongtaonis</name>
    <dbReference type="NCBI Taxonomy" id="2079791"/>
    <lineage>
        <taxon>Bacteria</taxon>
        <taxon>Bacillati</taxon>
        <taxon>Actinomycetota</taxon>
        <taxon>Actinomycetes</taxon>
        <taxon>Micrococcales</taxon>
        <taxon>Microbacteriaceae</taxon>
        <taxon>Homoserinimonas</taxon>
    </lineage>
</organism>
<dbReference type="Proteomes" id="UP000244978">
    <property type="component" value="Unassembled WGS sequence"/>
</dbReference>
<proteinExistence type="predicted"/>
<evidence type="ECO:0000313" key="1">
    <source>
        <dbReference type="EMBL" id="PWB97943.1"/>
    </source>
</evidence>